<comment type="caution">
    <text evidence="3">The sequence shown here is derived from an EMBL/GenBank/DDBJ whole genome shotgun (WGS) entry which is preliminary data.</text>
</comment>
<dbReference type="InterPro" id="IPR044060">
    <property type="entry name" value="Bacterial_rp_domain"/>
</dbReference>
<evidence type="ECO:0000313" key="4">
    <source>
        <dbReference type="Proteomes" id="UP001155604"/>
    </source>
</evidence>
<dbReference type="Proteomes" id="UP001155604">
    <property type="component" value="Unassembled WGS sequence"/>
</dbReference>
<keyword evidence="4" id="KW-1185">Reference proteome</keyword>
<reference evidence="3" key="1">
    <citation type="journal article" date="2023" name="Int. J. Syst. Evol. Microbiol.">
        <title>&lt;i&gt;Shewanella septentrionalis&lt;/i&gt; sp. nov. and &lt;i&gt;Shewanella holmiensis&lt;/i&gt; sp. nov., isolated from Baltic Sea water and sediments.</title>
        <authorList>
            <person name="Martin-Rodriguez A.J."/>
            <person name="Thorell K."/>
            <person name="Joffre E."/>
            <person name="Jensie-Markopoulos S."/>
            <person name="Moore E.R.B."/>
            <person name="Sjoling A."/>
        </authorList>
    </citation>
    <scope>NUCLEOTIDE SEQUENCE</scope>
    <source>
        <strain evidence="3">SP1W3</strain>
    </source>
</reference>
<name>A0A9X2WXJ1_9GAMM</name>
<dbReference type="Pfam" id="PF07603">
    <property type="entry name" value="Lcl_C"/>
    <property type="match status" value="1"/>
</dbReference>
<organism evidence="3 4">
    <name type="scientific">Shewanella septentrionalis</name>
    <dbReference type="NCBI Taxonomy" id="2952223"/>
    <lineage>
        <taxon>Bacteria</taxon>
        <taxon>Pseudomonadati</taxon>
        <taxon>Pseudomonadota</taxon>
        <taxon>Gammaproteobacteria</taxon>
        <taxon>Alteromonadales</taxon>
        <taxon>Shewanellaceae</taxon>
        <taxon>Shewanella</taxon>
    </lineage>
</organism>
<dbReference type="RefSeq" id="WP_261273558.1">
    <property type="nucleotide sequence ID" value="NZ_JAMTCC010000037.1"/>
</dbReference>
<dbReference type="EMBL" id="JAMTCC010000037">
    <property type="protein sequence ID" value="MCT7947275.1"/>
    <property type="molecule type" value="Genomic_DNA"/>
</dbReference>
<dbReference type="PANTHER" id="PTHR35812:SF1">
    <property type="entry name" value="LIPOPROTEIN"/>
    <property type="match status" value="1"/>
</dbReference>
<evidence type="ECO:0000259" key="2">
    <source>
        <dbReference type="Pfam" id="PF18998"/>
    </source>
</evidence>
<dbReference type="Pfam" id="PF18998">
    <property type="entry name" value="Flg_new_2"/>
    <property type="match status" value="2"/>
</dbReference>
<dbReference type="InterPro" id="IPR011460">
    <property type="entry name" value="Lcl_C"/>
</dbReference>
<accession>A0A9X2WXJ1</accession>
<evidence type="ECO:0000313" key="3">
    <source>
        <dbReference type="EMBL" id="MCT7947275.1"/>
    </source>
</evidence>
<dbReference type="AlphaFoldDB" id="A0A9X2WXJ1"/>
<feature type="domain" description="Bacterial repeat" evidence="2">
    <location>
        <begin position="58"/>
        <end position="127"/>
    </location>
</feature>
<proteinExistence type="predicted"/>
<protein>
    <submittedName>
        <fullName evidence="3">DUF1566 domain-containing protein</fullName>
    </submittedName>
</protein>
<feature type="domain" description="Bacterial repeat" evidence="2">
    <location>
        <begin position="130"/>
        <end position="200"/>
    </location>
</feature>
<gene>
    <name evidence="3" type="ORF">NE536_18165</name>
</gene>
<feature type="domain" description="Lcl C-terminal" evidence="1">
    <location>
        <begin position="215"/>
        <end position="356"/>
    </location>
</feature>
<sequence length="360" mass="38634">MNKCIHASIKLAITSIKTPPSKANPLLLSIVAATLLAGCGGSEGDSNDDNGQVTPTVYSIPATASLGGKISPAINMVESGHATTFTVTPDTGYQIDDISGCGGALTQNSYTTAVINAQCAVTVSFKLSTYKITTQATTGGKISPESIDVSYNTHASFNLSTDIGYRIESVTGCNGTLNNNEYTTGTVTSDCQINATFTKIGDGTLAERYIDNGNGTITDTQTKLMWMRCSVGQTWQDGSCKGSPNTFIWPYAMGMSISDGNHTDWRLPTKEELSSLIYCSSGKPSYWKPNDNVCEGNYESPTLAQAAFPQTPDYAGYWTSTASDNSQFGGKWLIQFYDGHGRWNGPVLYLYVRMVRGKQK</sequence>
<evidence type="ECO:0000259" key="1">
    <source>
        <dbReference type="Pfam" id="PF07603"/>
    </source>
</evidence>
<dbReference type="PANTHER" id="PTHR35812">
    <property type="entry name" value="LIPOPROTEIN"/>
    <property type="match status" value="1"/>
</dbReference>